<evidence type="ECO:0000256" key="2">
    <source>
        <dbReference type="SAM" id="SignalP"/>
    </source>
</evidence>
<dbReference type="InterPro" id="IPR042095">
    <property type="entry name" value="SUMF_sf"/>
</dbReference>
<organism evidence="4 5">
    <name type="scientific">Allochromatium warmingii</name>
    <name type="common">Chromatium warmingii</name>
    <dbReference type="NCBI Taxonomy" id="61595"/>
    <lineage>
        <taxon>Bacteria</taxon>
        <taxon>Pseudomonadati</taxon>
        <taxon>Pseudomonadota</taxon>
        <taxon>Gammaproteobacteria</taxon>
        <taxon>Chromatiales</taxon>
        <taxon>Chromatiaceae</taxon>
        <taxon>Allochromatium</taxon>
    </lineage>
</organism>
<keyword evidence="1" id="KW-0175">Coiled coil</keyword>
<reference evidence="5" key="1">
    <citation type="submission" date="2016-10" db="EMBL/GenBank/DDBJ databases">
        <authorList>
            <person name="Varghese N."/>
            <person name="Submissions S."/>
        </authorList>
    </citation>
    <scope>NUCLEOTIDE SEQUENCE [LARGE SCALE GENOMIC DNA]</scope>
    <source>
        <strain evidence="5">DSM 173</strain>
    </source>
</reference>
<dbReference type="InterPro" id="IPR051043">
    <property type="entry name" value="Sulfatase_Mod_Factor_Kinase"/>
</dbReference>
<feature type="signal peptide" evidence="2">
    <location>
        <begin position="1"/>
        <end position="23"/>
    </location>
</feature>
<evidence type="ECO:0000313" key="5">
    <source>
        <dbReference type="Proteomes" id="UP000198672"/>
    </source>
</evidence>
<evidence type="ECO:0000313" key="4">
    <source>
        <dbReference type="EMBL" id="SDX91358.1"/>
    </source>
</evidence>
<feature type="domain" description="Sulfatase-modifying factor enzyme-like" evidence="3">
    <location>
        <begin position="105"/>
        <end position="314"/>
    </location>
</feature>
<evidence type="ECO:0000256" key="1">
    <source>
        <dbReference type="SAM" id="Coils"/>
    </source>
</evidence>
<feature type="coiled-coil region" evidence="1">
    <location>
        <begin position="371"/>
        <end position="469"/>
    </location>
</feature>
<dbReference type="STRING" id="61595.SAMN05421644_11929"/>
<feature type="chain" id="PRO_5011615909" evidence="2">
    <location>
        <begin position="24"/>
        <end position="549"/>
    </location>
</feature>
<dbReference type="AlphaFoldDB" id="A0A1H3FLW0"/>
<dbReference type="PANTHER" id="PTHR23150:SF19">
    <property type="entry name" value="FORMYLGLYCINE-GENERATING ENZYME"/>
    <property type="match status" value="1"/>
</dbReference>
<accession>A0A1H3FLW0</accession>
<dbReference type="Gene3D" id="3.90.1580.10">
    <property type="entry name" value="paralog of FGE (formylglycine-generating enzyme)"/>
    <property type="match status" value="1"/>
</dbReference>
<proteinExistence type="predicted"/>
<dbReference type="InterPro" id="IPR005532">
    <property type="entry name" value="SUMF_dom"/>
</dbReference>
<keyword evidence="5" id="KW-1185">Reference proteome</keyword>
<name>A0A1H3FLW0_ALLWA</name>
<dbReference type="Proteomes" id="UP000198672">
    <property type="component" value="Unassembled WGS sequence"/>
</dbReference>
<dbReference type="InterPro" id="IPR016187">
    <property type="entry name" value="CTDL_fold"/>
</dbReference>
<dbReference type="Pfam" id="PF03781">
    <property type="entry name" value="FGE-sulfatase"/>
    <property type="match status" value="1"/>
</dbReference>
<keyword evidence="2" id="KW-0732">Signal</keyword>
<dbReference type="OrthoDB" id="9768004at2"/>
<gene>
    <name evidence="4" type="ORF">SAMN05421644_11929</name>
</gene>
<dbReference type="RefSeq" id="WP_091333545.1">
    <property type="nucleotide sequence ID" value="NZ_FNOW01000019.1"/>
</dbReference>
<protein>
    <submittedName>
        <fullName evidence="4">Formylglycine-generating enzyme, required for sulfatase activity, contains SUMF1/FGE domain</fullName>
    </submittedName>
</protein>
<dbReference type="SUPFAM" id="SSF56436">
    <property type="entry name" value="C-type lectin-like"/>
    <property type="match status" value="1"/>
</dbReference>
<sequence>MCKNHSIWLAVSLAYLLSSAANAADNAMTWSEKFYNPQPATAAQPADLILPMPCGGAMTFRPVDIPAADWLDDQPVELGDSNSERGYKEGRRLSYIAGSFSDRNKAARLYYIGKYEVTRDQYATLMDKDCPQVGMRGRQPITGMSWFDAVAFARQFTEWLLTHARDALPHEDQEPGFLRLPTEEEWEFAARGGLAVDAADFLATRFIMPDGELADYAWYESSGSAGGKLRPTGLLKPNPLGLHDILGNAAELTLSPFRLDRHGRTHGQAGGFVSRGGDIFTPEIQLGAAWRQEHNYFDAKSGRAKSLDSLGFRLLLTAPVIVSNERLNAIKDSWKDLPVMAGTTGVDAMQALTQLKTLSLQTPDSVMRTRLEIIQRDLEQSQSAINEARQRALRALLRTGAFMGKRVVTDIKRAEVLKQLQKMAQDRFEDLRDRVKNDPEGRRLLDQARAKLEEKQTNWQESMQEIETSLANSVGYYADMTVNVGMDYLDTEINTQQPVVEAELTAKHNTYLIPYLRVFVTHLQAYHQTRAVDKTVWQQELLHAEPVSP</sequence>
<dbReference type="PANTHER" id="PTHR23150">
    <property type="entry name" value="SULFATASE MODIFYING FACTOR 1, 2"/>
    <property type="match status" value="1"/>
</dbReference>
<evidence type="ECO:0000259" key="3">
    <source>
        <dbReference type="Pfam" id="PF03781"/>
    </source>
</evidence>
<dbReference type="EMBL" id="FNOW01000019">
    <property type="protein sequence ID" value="SDX91358.1"/>
    <property type="molecule type" value="Genomic_DNA"/>
</dbReference>
<dbReference type="GO" id="GO:0120147">
    <property type="term" value="F:formylglycine-generating oxidase activity"/>
    <property type="evidence" value="ECO:0007669"/>
    <property type="project" value="TreeGrafter"/>
</dbReference>